<evidence type="ECO:0000256" key="2">
    <source>
        <dbReference type="ARBA" id="ARBA00022679"/>
    </source>
</evidence>
<keyword evidence="6" id="KW-0057">Aromatic amino acid biosynthesis</keyword>
<dbReference type="EMBL" id="JANFXK010000117">
    <property type="protein sequence ID" value="MCQ4638689.1"/>
    <property type="molecule type" value="Genomic_DNA"/>
</dbReference>
<accession>A0ABT1RU04</accession>
<reference evidence="7 8" key="1">
    <citation type="submission" date="2022-06" db="EMBL/GenBank/DDBJ databases">
        <title>Isolation of gut microbiota from human fecal samples.</title>
        <authorList>
            <person name="Pamer E.G."/>
            <person name="Barat B."/>
            <person name="Waligurski E."/>
            <person name="Medina S."/>
            <person name="Paddock L."/>
            <person name="Mostad J."/>
        </authorList>
    </citation>
    <scope>NUCLEOTIDE SEQUENCE [LARGE SCALE GENOMIC DNA]</scope>
    <source>
        <strain evidence="7 8">SL.3.17</strain>
    </source>
</reference>
<name>A0ABT1RU04_9FIRM</name>
<keyword evidence="4 7" id="KW-0418">Kinase</keyword>
<keyword evidence="5" id="KW-0067">ATP-binding</keyword>
<comment type="caution">
    <text evidence="7">The sequence shown here is derived from an EMBL/GenBank/DDBJ whole genome shotgun (WGS) entry which is preliminary data.</text>
</comment>
<dbReference type="CDD" id="cd00464">
    <property type="entry name" value="SK"/>
    <property type="match status" value="1"/>
</dbReference>
<dbReference type="Proteomes" id="UP001524502">
    <property type="component" value="Unassembled WGS sequence"/>
</dbReference>
<evidence type="ECO:0000256" key="6">
    <source>
        <dbReference type="ARBA" id="ARBA00023141"/>
    </source>
</evidence>
<evidence type="ECO:0000256" key="5">
    <source>
        <dbReference type="ARBA" id="ARBA00022840"/>
    </source>
</evidence>
<sequence length="122" mass="13522">KNLIFIGMPAVGKSTVGIVVAKRLGMQFIDTDLLIQEQEKKLLCEIIAEVGEDGFIEIENRVNADVDAENAVISPGGSVIYCEEAMKHYKNIGTVVYLKASYQTIKKRIRNPKKRGVVLRDG</sequence>
<keyword evidence="8" id="KW-1185">Reference proteome</keyword>
<dbReference type="PRINTS" id="PR01100">
    <property type="entry name" value="SHIKIMTKNASE"/>
</dbReference>
<dbReference type="InterPro" id="IPR031322">
    <property type="entry name" value="Shikimate/glucono_kinase"/>
</dbReference>
<dbReference type="RefSeq" id="WP_256133876.1">
    <property type="nucleotide sequence ID" value="NZ_JANFXK010000117.1"/>
</dbReference>
<dbReference type="GO" id="GO:0016301">
    <property type="term" value="F:kinase activity"/>
    <property type="evidence" value="ECO:0007669"/>
    <property type="project" value="UniProtKB-KW"/>
</dbReference>
<dbReference type="Pfam" id="PF01202">
    <property type="entry name" value="SKI"/>
    <property type="match status" value="1"/>
</dbReference>
<protein>
    <submittedName>
        <fullName evidence="7">Shikimate kinase</fullName>
    </submittedName>
</protein>
<keyword evidence="3" id="KW-0547">Nucleotide-binding</keyword>
<dbReference type="PANTHER" id="PTHR21087">
    <property type="entry name" value="SHIKIMATE KINASE"/>
    <property type="match status" value="1"/>
</dbReference>
<proteinExistence type="predicted"/>
<dbReference type="PANTHER" id="PTHR21087:SF16">
    <property type="entry name" value="SHIKIMATE KINASE 1, CHLOROPLASTIC"/>
    <property type="match status" value="1"/>
</dbReference>
<gene>
    <name evidence="7" type="ORF">NE619_18350</name>
</gene>
<feature type="non-terminal residue" evidence="7">
    <location>
        <position position="1"/>
    </location>
</feature>
<evidence type="ECO:0000256" key="3">
    <source>
        <dbReference type="ARBA" id="ARBA00022741"/>
    </source>
</evidence>
<evidence type="ECO:0000256" key="1">
    <source>
        <dbReference type="ARBA" id="ARBA00022605"/>
    </source>
</evidence>
<organism evidence="7 8">
    <name type="scientific">Anaerovorax odorimutans</name>
    <dbReference type="NCBI Taxonomy" id="109327"/>
    <lineage>
        <taxon>Bacteria</taxon>
        <taxon>Bacillati</taxon>
        <taxon>Bacillota</taxon>
        <taxon>Clostridia</taxon>
        <taxon>Peptostreptococcales</taxon>
        <taxon>Anaerovoracaceae</taxon>
        <taxon>Anaerovorax</taxon>
    </lineage>
</organism>
<dbReference type="Gene3D" id="3.40.50.300">
    <property type="entry name" value="P-loop containing nucleotide triphosphate hydrolases"/>
    <property type="match status" value="1"/>
</dbReference>
<keyword evidence="1" id="KW-0028">Amino-acid biosynthesis</keyword>
<evidence type="ECO:0000313" key="8">
    <source>
        <dbReference type="Proteomes" id="UP001524502"/>
    </source>
</evidence>
<dbReference type="InterPro" id="IPR000623">
    <property type="entry name" value="Shikimate_kinase/TSH1"/>
</dbReference>
<feature type="non-terminal residue" evidence="7">
    <location>
        <position position="122"/>
    </location>
</feature>
<dbReference type="SUPFAM" id="SSF52540">
    <property type="entry name" value="P-loop containing nucleoside triphosphate hydrolases"/>
    <property type="match status" value="1"/>
</dbReference>
<evidence type="ECO:0000313" key="7">
    <source>
        <dbReference type="EMBL" id="MCQ4638689.1"/>
    </source>
</evidence>
<keyword evidence="2" id="KW-0808">Transferase</keyword>
<evidence type="ECO:0000256" key="4">
    <source>
        <dbReference type="ARBA" id="ARBA00022777"/>
    </source>
</evidence>
<dbReference type="InterPro" id="IPR027417">
    <property type="entry name" value="P-loop_NTPase"/>
</dbReference>